<dbReference type="InterPro" id="IPR007372">
    <property type="entry name" value="Lipid/polyisoprenoid-bd_YceI"/>
</dbReference>
<reference evidence="2 3" key="1">
    <citation type="submission" date="2020-04" db="EMBL/GenBank/DDBJ databases">
        <title>Flammeovirgaceae bacterium KN852 isolated from deep sea.</title>
        <authorList>
            <person name="Zhang D.-C."/>
        </authorList>
    </citation>
    <scope>NUCLEOTIDE SEQUENCE [LARGE SCALE GENOMIC DNA]</scope>
    <source>
        <strain evidence="2 3">KN852</strain>
    </source>
</reference>
<protein>
    <submittedName>
        <fullName evidence="2">YceI family protein</fullName>
    </submittedName>
</protein>
<dbReference type="RefSeq" id="WP_169678986.1">
    <property type="nucleotide sequence ID" value="NZ_JABBNU010000003.1"/>
</dbReference>
<dbReference type="InterPro" id="IPR036761">
    <property type="entry name" value="TTHA0802/YceI-like_sf"/>
</dbReference>
<evidence type="ECO:0000259" key="1">
    <source>
        <dbReference type="SMART" id="SM00867"/>
    </source>
</evidence>
<dbReference type="PANTHER" id="PTHR34406:SF1">
    <property type="entry name" value="PROTEIN YCEI"/>
    <property type="match status" value="1"/>
</dbReference>
<keyword evidence="3" id="KW-1185">Reference proteome</keyword>
<dbReference type="AlphaFoldDB" id="A0A848J449"/>
<evidence type="ECO:0000313" key="3">
    <source>
        <dbReference type="Proteomes" id="UP000559010"/>
    </source>
</evidence>
<comment type="caution">
    <text evidence="2">The sequence shown here is derived from an EMBL/GenBank/DDBJ whole genome shotgun (WGS) entry which is preliminary data.</text>
</comment>
<dbReference type="SMART" id="SM00867">
    <property type="entry name" value="YceI"/>
    <property type="match status" value="1"/>
</dbReference>
<dbReference type="Pfam" id="PF04264">
    <property type="entry name" value="YceI"/>
    <property type="match status" value="1"/>
</dbReference>
<name>A0A848J449_9BACT</name>
<dbReference type="Gene3D" id="2.40.128.110">
    <property type="entry name" value="Lipid/polyisoprenoid-binding, YceI-like"/>
    <property type="match status" value="1"/>
</dbReference>
<dbReference type="EMBL" id="JABBNU010000003">
    <property type="protein sequence ID" value="NMM47952.1"/>
    <property type="molecule type" value="Genomic_DNA"/>
</dbReference>
<dbReference type="PANTHER" id="PTHR34406">
    <property type="entry name" value="PROTEIN YCEI"/>
    <property type="match status" value="1"/>
</dbReference>
<dbReference type="Proteomes" id="UP000559010">
    <property type="component" value="Unassembled WGS sequence"/>
</dbReference>
<evidence type="ECO:0000313" key="2">
    <source>
        <dbReference type="EMBL" id="NMM47952.1"/>
    </source>
</evidence>
<dbReference type="SUPFAM" id="SSF101874">
    <property type="entry name" value="YceI-like"/>
    <property type="match status" value="1"/>
</dbReference>
<sequence>MKAYYLIFLMIGIPLYINAQKYVERNGDVHFYSKAPLEDIEAHSNKGQSIIDLSSNRIAFEVPIKSFDFEKDLMQEHFNENYMESEKFPKATFTGSIKGFDKGKSGKQNVEAEGDITIHGIKKTWKAEGVMKIEGGKITLETEFYVPLDDFDIEKPKVVFYNIADKIKVNLNFEYDEM</sequence>
<organism evidence="2 3">
    <name type="scientific">Marinigracilibium pacificum</name>
    <dbReference type="NCBI Taxonomy" id="2729599"/>
    <lineage>
        <taxon>Bacteria</taxon>
        <taxon>Pseudomonadati</taxon>
        <taxon>Bacteroidota</taxon>
        <taxon>Cytophagia</taxon>
        <taxon>Cytophagales</taxon>
        <taxon>Flammeovirgaceae</taxon>
        <taxon>Marinigracilibium</taxon>
    </lineage>
</organism>
<accession>A0A848J449</accession>
<gene>
    <name evidence="2" type="ORF">HH304_06035</name>
</gene>
<feature type="domain" description="Lipid/polyisoprenoid-binding YceI-like" evidence="1">
    <location>
        <begin position="20"/>
        <end position="176"/>
    </location>
</feature>
<proteinExistence type="predicted"/>